<reference evidence="3" key="1">
    <citation type="journal article" date="2020" name="Fungal Divers.">
        <title>Resolving the Mortierellaceae phylogeny through synthesis of multi-gene phylogenetics and phylogenomics.</title>
        <authorList>
            <person name="Vandepol N."/>
            <person name="Liber J."/>
            <person name="Desiro A."/>
            <person name="Na H."/>
            <person name="Kennedy M."/>
            <person name="Barry K."/>
            <person name="Grigoriev I.V."/>
            <person name="Miller A.N."/>
            <person name="O'Donnell K."/>
            <person name="Stajich J.E."/>
            <person name="Bonito G."/>
        </authorList>
    </citation>
    <scope>NUCLEOTIDE SEQUENCE</scope>
    <source>
        <strain evidence="3">NRRL 2769</strain>
    </source>
</reference>
<dbReference type="AlphaFoldDB" id="A0A9P6T035"/>
<name>A0A9P6T035_9FUNG</name>
<protein>
    <submittedName>
        <fullName evidence="3">Uncharacterized protein</fullName>
    </submittedName>
</protein>
<keyword evidence="4" id="KW-1185">Reference proteome</keyword>
<dbReference type="EMBL" id="JAAAID010000702">
    <property type="protein sequence ID" value="KAG0014679.1"/>
    <property type="molecule type" value="Genomic_DNA"/>
</dbReference>
<feature type="region of interest" description="Disordered" evidence="2">
    <location>
        <begin position="27"/>
        <end position="51"/>
    </location>
</feature>
<keyword evidence="1" id="KW-0175">Coiled coil</keyword>
<comment type="caution">
    <text evidence="3">The sequence shown here is derived from an EMBL/GenBank/DDBJ whole genome shotgun (WGS) entry which is preliminary data.</text>
</comment>
<feature type="coiled-coil region" evidence="1">
    <location>
        <begin position="319"/>
        <end position="367"/>
    </location>
</feature>
<evidence type="ECO:0000313" key="4">
    <source>
        <dbReference type="Proteomes" id="UP000703661"/>
    </source>
</evidence>
<feature type="compositionally biased region" description="Low complexity" evidence="2">
    <location>
        <begin position="222"/>
        <end position="246"/>
    </location>
</feature>
<gene>
    <name evidence="3" type="ORF">BGZ80_010311</name>
</gene>
<feature type="region of interest" description="Disordered" evidence="2">
    <location>
        <begin position="188"/>
        <end position="276"/>
    </location>
</feature>
<organism evidence="3 4">
    <name type="scientific">Entomortierella chlamydospora</name>
    <dbReference type="NCBI Taxonomy" id="101097"/>
    <lineage>
        <taxon>Eukaryota</taxon>
        <taxon>Fungi</taxon>
        <taxon>Fungi incertae sedis</taxon>
        <taxon>Mucoromycota</taxon>
        <taxon>Mortierellomycotina</taxon>
        <taxon>Mortierellomycetes</taxon>
        <taxon>Mortierellales</taxon>
        <taxon>Mortierellaceae</taxon>
        <taxon>Entomortierella</taxon>
    </lineage>
</organism>
<evidence type="ECO:0000256" key="2">
    <source>
        <dbReference type="SAM" id="MobiDB-lite"/>
    </source>
</evidence>
<feature type="compositionally biased region" description="Polar residues" evidence="2">
    <location>
        <begin position="27"/>
        <end position="44"/>
    </location>
</feature>
<proteinExistence type="predicted"/>
<feature type="compositionally biased region" description="Polar residues" evidence="2">
    <location>
        <begin position="202"/>
        <end position="212"/>
    </location>
</feature>
<dbReference type="OrthoDB" id="2435072at2759"/>
<evidence type="ECO:0000313" key="3">
    <source>
        <dbReference type="EMBL" id="KAG0014679.1"/>
    </source>
</evidence>
<dbReference type="Proteomes" id="UP000703661">
    <property type="component" value="Unassembled WGS sequence"/>
</dbReference>
<sequence>MSNKRRKLDPPIEHLIKFFEDPPNAQELMSTWNAQSTASSSDNRPVQPPNKKAFRGLQLEFGGGYPEIKDTNNVKVFIATLYLKRKLSELIQGRPKLDRNALKKNSKVFTDMANELSQREPQLRGVTSIALFSHYTRILEYCRHSEEKSASQEDPPQWTRTLFYKISSELLTVDARILNGNQGQDEINDEAQETSDEPGLPRSSNSRNGESPPTQPAQRAYSPLHSPIPSPSSSSSNGGLPTRPSDTSPPPSRHSIEPVDGIQYPSPGPEDRSREDTPIYFSETDRMHARQDALAGQECPLDDFVRALCDQDKITRSNIEDLQKETKDLRKEVKDLQKENKDLHKKVDTLTETMKALEEMVHDLRETVEARPAGRMPFW</sequence>
<accession>A0A9P6T035</accession>
<evidence type="ECO:0000256" key="1">
    <source>
        <dbReference type="SAM" id="Coils"/>
    </source>
</evidence>